<feature type="binding site" evidence="8">
    <location>
        <begin position="60"/>
        <end position="64"/>
    </location>
    <ligand>
        <name>GTP</name>
        <dbReference type="ChEBI" id="CHEBI:37565"/>
    </ligand>
</feature>
<keyword evidence="3 8" id="KW-0699">rRNA-binding</keyword>
<dbReference type="CDD" id="cd04163">
    <property type="entry name" value="Era"/>
    <property type="match status" value="1"/>
</dbReference>
<dbReference type="InterPro" id="IPR009019">
    <property type="entry name" value="KH_sf_prok-type"/>
</dbReference>
<comment type="function">
    <text evidence="8">An essential GTPase that binds both GDP and GTP, with rapid nucleotide exchange. Plays a role in 16S rRNA processing and 30S ribosomal subunit biogenesis and possibly also in cell cycle regulation and energy metabolism.</text>
</comment>
<keyword evidence="8" id="KW-1003">Cell membrane</keyword>
<dbReference type="InterPro" id="IPR015946">
    <property type="entry name" value="KH_dom-like_a/b"/>
</dbReference>
<dbReference type="InterPro" id="IPR027417">
    <property type="entry name" value="P-loop_NTPase"/>
</dbReference>
<reference evidence="13" key="2">
    <citation type="journal article" date="2021" name="PeerJ">
        <title>Extensive microbial diversity within the chicken gut microbiome revealed by metagenomics and culture.</title>
        <authorList>
            <person name="Gilroy R."/>
            <person name="Ravi A."/>
            <person name="Getino M."/>
            <person name="Pursley I."/>
            <person name="Horton D.L."/>
            <person name="Alikhan N.F."/>
            <person name="Baker D."/>
            <person name="Gharbi K."/>
            <person name="Hall N."/>
            <person name="Watson M."/>
            <person name="Adriaenssens E.M."/>
            <person name="Foster-Nyarko E."/>
            <person name="Jarju S."/>
            <person name="Secka A."/>
            <person name="Antonio M."/>
            <person name="Oren A."/>
            <person name="Chaudhuri R.R."/>
            <person name="La Ragione R."/>
            <person name="Hildebrand F."/>
            <person name="Pallen M.J."/>
        </authorList>
    </citation>
    <scope>NUCLEOTIDE SEQUENCE</scope>
    <source>
        <strain evidence="13">CHK154-7741</strain>
    </source>
</reference>
<dbReference type="NCBIfam" id="NF000908">
    <property type="entry name" value="PRK00089.1"/>
    <property type="match status" value="1"/>
</dbReference>
<name>A0A9D1SS83_9CLOT</name>
<dbReference type="PANTHER" id="PTHR42698">
    <property type="entry name" value="GTPASE ERA"/>
    <property type="match status" value="1"/>
</dbReference>
<organism evidence="13 14">
    <name type="scientific">Candidatus Limenecus avicola</name>
    <dbReference type="NCBI Taxonomy" id="2840847"/>
    <lineage>
        <taxon>Bacteria</taxon>
        <taxon>Bacillati</taxon>
        <taxon>Bacillota</taxon>
        <taxon>Clostridia</taxon>
        <taxon>Eubacteriales</taxon>
        <taxon>Clostridiaceae</taxon>
        <taxon>Clostridiaceae incertae sedis</taxon>
        <taxon>Candidatus Limenecus</taxon>
    </lineage>
</organism>
<feature type="domain" description="Era-type G" evidence="12">
    <location>
        <begin position="5"/>
        <end position="175"/>
    </location>
</feature>
<dbReference type="InterPro" id="IPR003593">
    <property type="entry name" value="AAA+_ATPase"/>
</dbReference>
<dbReference type="Pfam" id="PF01926">
    <property type="entry name" value="MMR_HSR1"/>
    <property type="match status" value="1"/>
</dbReference>
<evidence type="ECO:0000256" key="4">
    <source>
        <dbReference type="ARBA" id="ARBA00022741"/>
    </source>
</evidence>
<comment type="subunit">
    <text evidence="8">Monomer.</text>
</comment>
<dbReference type="GO" id="GO:0070181">
    <property type="term" value="F:small ribosomal subunit rRNA binding"/>
    <property type="evidence" value="ECO:0007669"/>
    <property type="project" value="UniProtKB-UniRule"/>
</dbReference>
<feature type="region of interest" description="G3" evidence="9">
    <location>
        <begin position="60"/>
        <end position="63"/>
    </location>
</feature>
<gene>
    <name evidence="8 13" type="primary">era</name>
    <name evidence="13" type="ORF">IAD26_08910</name>
</gene>
<evidence type="ECO:0000256" key="3">
    <source>
        <dbReference type="ARBA" id="ARBA00022730"/>
    </source>
</evidence>
<dbReference type="GO" id="GO:0005829">
    <property type="term" value="C:cytosol"/>
    <property type="evidence" value="ECO:0007669"/>
    <property type="project" value="TreeGrafter"/>
</dbReference>
<evidence type="ECO:0000256" key="9">
    <source>
        <dbReference type="PROSITE-ProRule" id="PRU01050"/>
    </source>
</evidence>
<protein>
    <recommendedName>
        <fullName evidence="2 8">GTPase Era</fullName>
    </recommendedName>
</protein>
<feature type="domain" description="KH type-2" evidence="11">
    <location>
        <begin position="198"/>
        <end position="282"/>
    </location>
</feature>
<feature type="binding site" evidence="8">
    <location>
        <begin position="13"/>
        <end position="20"/>
    </location>
    <ligand>
        <name>GTP</name>
        <dbReference type="ChEBI" id="CHEBI:37565"/>
    </ligand>
</feature>
<evidence type="ECO:0000256" key="2">
    <source>
        <dbReference type="ARBA" id="ARBA00020484"/>
    </source>
</evidence>
<accession>A0A9D1SS83</accession>
<dbReference type="PROSITE" id="PS51713">
    <property type="entry name" value="G_ERA"/>
    <property type="match status" value="1"/>
</dbReference>
<dbReference type="Gene3D" id="3.40.50.300">
    <property type="entry name" value="P-loop containing nucleotide triphosphate hydrolases"/>
    <property type="match status" value="1"/>
</dbReference>
<dbReference type="SUPFAM" id="SSF52540">
    <property type="entry name" value="P-loop containing nucleoside triphosphate hydrolases"/>
    <property type="match status" value="1"/>
</dbReference>
<feature type="region of interest" description="G5" evidence="9">
    <location>
        <begin position="154"/>
        <end position="156"/>
    </location>
</feature>
<feature type="region of interest" description="G4" evidence="9">
    <location>
        <begin position="123"/>
        <end position="126"/>
    </location>
</feature>
<comment type="subcellular location">
    <subcellularLocation>
        <location evidence="8">Cytoplasm</location>
    </subcellularLocation>
    <subcellularLocation>
        <location evidence="8">Cell membrane</location>
        <topology evidence="8">Peripheral membrane protein</topology>
    </subcellularLocation>
</comment>
<comment type="similarity">
    <text evidence="1 8 9 10">Belongs to the TRAFAC class TrmE-Era-EngA-EngB-Septin-like GTPase superfamily. Era GTPase family.</text>
</comment>
<feature type="binding site" evidence="8">
    <location>
        <begin position="123"/>
        <end position="126"/>
    </location>
    <ligand>
        <name>GTP</name>
        <dbReference type="ChEBI" id="CHEBI:37565"/>
    </ligand>
</feature>
<dbReference type="InterPro" id="IPR005662">
    <property type="entry name" value="GTPase_Era-like"/>
</dbReference>
<evidence type="ECO:0000313" key="14">
    <source>
        <dbReference type="Proteomes" id="UP000886748"/>
    </source>
</evidence>
<proteinExistence type="inferred from homology"/>
<feature type="region of interest" description="G1" evidence="9">
    <location>
        <begin position="13"/>
        <end position="20"/>
    </location>
</feature>
<evidence type="ECO:0000256" key="10">
    <source>
        <dbReference type="RuleBase" id="RU003761"/>
    </source>
</evidence>
<comment type="caution">
    <text evidence="13">The sequence shown here is derived from an EMBL/GenBank/DDBJ whole genome shotgun (WGS) entry which is preliminary data.</text>
</comment>
<dbReference type="InterPro" id="IPR006073">
    <property type="entry name" value="GTP-bd"/>
</dbReference>
<keyword evidence="4 8" id="KW-0547">Nucleotide-binding</keyword>
<dbReference type="GO" id="GO:0000028">
    <property type="term" value="P:ribosomal small subunit assembly"/>
    <property type="evidence" value="ECO:0007669"/>
    <property type="project" value="TreeGrafter"/>
</dbReference>
<dbReference type="HAMAP" id="MF_00367">
    <property type="entry name" value="GTPase_Era"/>
    <property type="match status" value="1"/>
</dbReference>
<dbReference type="PROSITE" id="PS50823">
    <property type="entry name" value="KH_TYPE_2"/>
    <property type="match status" value="1"/>
</dbReference>
<dbReference type="SMART" id="SM00382">
    <property type="entry name" value="AAA"/>
    <property type="match status" value="1"/>
</dbReference>
<dbReference type="InterPro" id="IPR004044">
    <property type="entry name" value="KH_dom_type_2"/>
</dbReference>
<dbReference type="Gene3D" id="3.30.300.20">
    <property type="match status" value="1"/>
</dbReference>
<keyword evidence="8" id="KW-0690">Ribosome biogenesis</keyword>
<evidence type="ECO:0000256" key="1">
    <source>
        <dbReference type="ARBA" id="ARBA00007921"/>
    </source>
</evidence>
<evidence type="ECO:0000256" key="7">
    <source>
        <dbReference type="ARBA" id="ARBA00023136"/>
    </source>
</evidence>
<dbReference type="InterPro" id="IPR005225">
    <property type="entry name" value="Small_GTP-bd"/>
</dbReference>
<keyword evidence="8" id="KW-0963">Cytoplasm</keyword>
<dbReference type="GO" id="GO:0043024">
    <property type="term" value="F:ribosomal small subunit binding"/>
    <property type="evidence" value="ECO:0007669"/>
    <property type="project" value="TreeGrafter"/>
</dbReference>
<evidence type="ECO:0000256" key="6">
    <source>
        <dbReference type="ARBA" id="ARBA00023134"/>
    </source>
</evidence>
<dbReference type="NCBIfam" id="TIGR00436">
    <property type="entry name" value="era"/>
    <property type="match status" value="1"/>
</dbReference>
<evidence type="ECO:0000313" key="13">
    <source>
        <dbReference type="EMBL" id="HIU93234.1"/>
    </source>
</evidence>
<dbReference type="NCBIfam" id="TIGR00231">
    <property type="entry name" value="small_GTP"/>
    <property type="match status" value="1"/>
</dbReference>
<evidence type="ECO:0000259" key="11">
    <source>
        <dbReference type="PROSITE" id="PS50823"/>
    </source>
</evidence>
<dbReference type="GO" id="GO:0005525">
    <property type="term" value="F:GTP binding"/>
    <property type="evidence" value="ECO:0007669"/>
    <property type="project" value="UniProtKB-UniRule"/>
</dbReference>
<sequence>MKDFKSGFVAVIGRPNVGKSTLLNTIIGQKIVIATDKAQTTRRRIKGIFTNEEGQIVFIDTPGIHKPLDKLGEYLMDEAKYSIPDADLILFIVDVSEPAGAGDKWIVENLLKETKTPVIIVLNKVDKLKDPIKKEQNLLTYKMLFDTNLPTAKISAQTGRNIDTLISTIMRKLPEGAPIYAEDDLTDESMRSIAQEIIREKILLNTKDEIPHSVAVLIEKYEEKEDIDKIYAKIHVEHESQKGIMIGKKGQMLKTIGMQARKELEKMLDKKVYLELNVKVSKDWRKKTPDLENWV</sequence>
<dbReference type="PANTHER" id="PTHR42698:SF1">
    <property type="entry name" value="GTPASE ERA, MITOCHONDRIAL"/>
    <property type="match status" value="1"/>
</dbReference>
<dbReference type="CDD" id="cd22534">
    <property type="entry name" value="KH-II_Era"/>
    <property type="match status" value="1"/>
</dbReference>
<evidence type="ECO:0000256" key="5">
    <source>
        <dbReference type="ARBA" id="ARBA00022884"/>
    </source>
</evidence>
<dbReference type="GO" id="GO:0003924">
    <property type="term" value="F:GTPase activity"/>
    <property type="evidence" value="ECO:0007669"/>
    <property type="project" value="UniProtKB-UniRule"/>
</dbReference>
<dbReference type="AlphaFoldDB" id="A0A9D1SS83"/>
<evidence type="ECO:0000259" key="12">
    <source>
        <dbReference type="PROSITE" id="PS51713"/>
    </source>
</evidence>
<dbReference type="SUPFAM" id="SSF54814">
    <property type="entry name" value="Prokaryotic type KH domain (KH-domain type II)"/>
    <property type="match status" value="1"/>
</dbReference>
<keyword evidence="6 8" id="KW-0342">GTP-binding</keyword>
<dbReference type="Pfam" id="PF07650">
    <property type="entry name" value="KH_2"/>
    <property type="match status" value="1"/>
</dbReference>
<evidence type="ECO:0000256" key="8">
    <source>
        <dbReference type="HAMAP-Rule" id="MF_00367"/>
    </source>
</evidence>
<reference evidence="13" key="1">
    <citation type="submission" date="2020-10" db="EMBL/GenBank/DDBJ databases">
        <authorList>
            <person name="Gilroy R."/>
        </authorList>
    </citation>
    <scope>NUCLEOTIDE SEQUENCE</scope>
    <source>
        <strain evidence="13">CHK154-7741</strain>
    </source>
</reference>
<dbReference type="GO" id="GO:0005886">
    <property type="term" value="C:plasma membrane"/>
    <property type="evidence" value="ECO:0007669"/>
    <property type="project" value="UniProtKB-SubCell"/>
</dbReference>
<dbReference type="InterPro" id="IPR030388">
    <property type="entry name" value="G_ERA_dom"/>
</dbReference>
<dbReference type="EMBL" id="DVOD01000064">
    <property type="protein sequence ID" value="HIU93234.1"/>
    <property type="molecule type" value="Genomic_DNA"/>
</dbReference>
<keyword evidence="7 8" id="KW-0472">Membrane</keyword>
<keyword evidence="5 8" id="KW-0694">RNA-binding</keyword>
<feature type="region of interest" description="G2" evidence="9">
    <location>
        <begin position="39"/>
        <end position="43"/>
    </location>
</feature>
<dbReference type="Proteomes" id="UP000886748">
    <property type="component" value="Unassembled WGS sequence"/>
</dbReference>